<organism evidence="1">
    <name type="scientific">Ananas comosus var. bracteatus</name>
    <name type="common">red pineapple</name>
    <dbReference type="NCBI Taxonomy" id="296719"/>
    <lineage>
        <taxon>Eukaryota</taxon>
        <taxon>Viridiplantae</taxon>
        <taxon>Streptophyta</taxon>
        <taxon>Embryophyta</taxon>
        <taxon>Tracheophyta</taxon>
        <taxon>Spermatophyta</taxon>
        <taxon>Magnoliopsida</taxon>
        <taxon>Liliopsida</taxon>
        <taxon>Poales</taxon>
        <taxon>Bromeliaceae</taxon>
        <taxon>Bromelioideae</taxon>
        <taxon>Ananas</taxon>
    </lineage>
</organism>
<evidence type="ECO:0000313" key="1">
    <source>
        <dbReference type="EMBL" id="CAD1830951.1"/>
    </source>
</evidence>
<dbReference type="Pfam" id="PF04578">
    <property type="entry name" value="DUF594"/>
    <property type="match status" value="1"/>
</dbReference>
<reference evidence="1" key="1">
    <citation type="submission" date="2020-07" db="EMBL/GenBank/DDBJ databases">
        <authorList>
            <person name="Lin J."/>
        </authorList>
    </citation>
    <scope>NUCLEOTIDE SEQUENCE</scope>
</reference>
<dbReference type="AlphaFoldDB" id="A0A6V7PJE2"/>
<sequence length="175" mass="19308">MKYPSQQQPWQPGEHDTQANRRIAETLSKYCTYLVALAPELLPDDAAATTIAYKAAVREIQDAILKGHDSKDFERVTKMRKANGTAAERGAELGHQLVEAVGDERRVWKVLAERWTEIVVYIAPSDDVKSHAQALAHGGEFITHIWALLTHGGILRWPAANENAPPPPAADQSPV</sequence>
<gene>
    <name evidence="1" type="ORF">CB5_LOCUS14162</name>
</gene>
<protein>
    <submittedName>
        <fullName evidence="1">Uncharacterized protein</fullName>
    </submittedName>
</protein>
<name>A0A6V7PJE2_ANACO</name>
<dbReference type="InterPro" id="IPR007658">
    <property type="entry name" value="DUF594"/>
</dbReference>
<accession>A0A6V7PJE2</accession>
<dbReference type="PANTHER" id="PTHR31325">
    <property type="entry name" value="OS01G0798800 PROTEIN-RELATED"/>
    <property type="match status" value="1"/>
</dbReference>
<dbReference type="EMBL" id="LR862148">
    <property type="protein sequence ID" value="CAD1830951.1"/>
    <property type="molecule type" value="Genomic_DNA"/>
</dbReference>
<proteinExistence type="predicted"/>